<keyword evidence="2" id="KW-1185">Reference proteome</keyword>
<gene>
    <name evidence="1" type="ORF">BDV33DRAFT_171309</name>
</gene>
<sequence length="93" mass="10877">MHSRSVSCSRQCRRRPPFCASGADHFPMRQFYRHLDQICLQDNGSRNLFIGLGVRDGRGLRQRPFYESKFRSPHALTYIVSYCVIHWQSEGNS</sequence>
<name>A0A5N6EVF7_9EURO</name>
<protein>
    <submittedName>
        <fullName evidence="1">Uncharacterized protein</fullName>
    </submittedName>
</protein>
<reference evidence="1 2" key="1">
    <citation type="submission" date="2019-04" db="EMBL/GenBank/DDBJ databases">
        <title>Fungal friends and foes A comparative genomics study of 23 Aspergillus species from section Flavi.</title>
        <authorList>
            <consortium name="DOE Joint Genome Institute"/>
            <person name="Kjaerbolling I."/>
            <person name="Vesth T.C."/>
            <person name="Frisvad J.C."/>
            <person name="Nybo J.L."/>
            <person name="Theobald S."/>
            <person name="Kildgaard S."/>
            <person name="Petersen T.I."/>
            <person name="Kuo A."/>
            <person name="Sato A."/>
            <person name="Lyhne E.K."/>
            <person name="Kogle M.E."/>
            <person name="Wiebenga A."/>
            <person name="Kun R.S."/>
            <person name="Lubbers R.J."/>
            <person name="Makela M.R."/>
            <person name="Barry K."/>
            <person name="Chovatia M."/>
            <person name="Clum A."/>
            <person name="Daum C."/>
            <person name="Haridas S."/>
            <person name="He G."/>
            <person name="LaButti K."/>
            <person name="Lipzen A."/>
            <person name="Mondo S."/>
            <person name="Pangilinan J."/>
            <person name="Riley R."/>
            <person name="Salamov A."/>
            <person name="Simmons B.A."/>
            <person name="Magnuson J.K."/>
            <person name="Henrissat B."/>
            <person name="Mortensen U.H."/>
            <person name="Larsen T.O."/>
            <person name="De vries R.P."/>
            <person name="Grigoriev I.V."/>
            <person name="Machida M."/>
            <person name="Baker S.E."/>
            <person name="Andersen M.R."/>
        </authorList>
    </citation>
    <scope>NUCLEOTIDE SEQUENCE [LARGE SCALE GENOMIC DNA]</scope>
    <source>
        <strain evidence="1 2">CBS 126849</strain>
    </source>
</reference>
<dbReference type="Proteomes" id="UP000326799">
    <property type="component" value="Unassembled WGS sequence"/>
</dbReference>
<evidence type="ECO:0000313" key="1">
    <source>
        <dbReference type="EMBL" id="KAB8220823.1"/>
    </source>
</evidence>
<dbReference type="AlphaFoldDB" id="A0A5N6EVF7"/>
<evidence type="ECO:0000313" key="2">
    <source>
        <dbReference type="Proteomes" id="UP000326799"/>
    </source>
</evidence>
<proteinExistence type="predicted"/>
<organism evidence="1 2">
    <name type="scientific">Aspergillus novoparasiticus</name>
    <dbReference type="NCBI Taxonomy" id="986946"/>
    <lineage>
        <taxon>Eukaryota</taxon>
        <taxon>Fungi</taxon>
        <taxon>Dikarya</taxon>
        <taxon>Ascomycota</taxon>
        <taxon>Pezizomycotina</taxon>
        <taxon>Eurotiomycetes</taxon>
        <taxon>Eurotiomycetidae</taxon>
        <taxon>Eurotiales</taxon>
        <taxon>Aspergillaceae</taxon>
        <taxon>Aspergillus</taxon>
        <taxon>Aspergillus subgen. Circumdati</taxon>
    </lineage>
</organism>
<accession>A0A5N6EVF7</accession>
<dbReference type="EMBL" id="ML733425">
    <property type="protein sequence ID" value="KAB8220823.1"/>
    <property type="molecule type" value="Genomic_DNA"/>
</dbReference>